<dbReference type="Pfam" id="PF16881">
    <property type="entry name" value="LIAS_N"/>
    <property type="match status" value="1"/>
</dbReference>
<evidence type="ECO:0000256" key="6">
    <source>
        <dbReference type="ARBA" id="ARBA00023004"/>
    </source>
</evidence>
<dbReference type="InterPro" id="IPR058240">
    <property type="entry name" value="rSAM_sf"/>
</dbReference>
<dbReference type="PANTHER" id="PTHR10949:SF0">
    <property type="entry name" value="LIPOYL SYNTHASE, MITOCHONDRIAL"/>
    <property type="match status" value="1"/>
</dbReference>
<comment type="cofactor">
    <cofactor evidence="9">
        <name>[4Fe-4S] cluster</name>
        <dbReference type="ChEBI" id="CHEBI:49883"/>
    </cofactor>
    <text evidence="9">Binds 2 [4Fe-4S] clusters per subunit. One cluster is coordinated with 3 cysteines and an exchangeable S-adenosyl-L-methionine.</text>
</comment>
<feature type="domain" description="Radical SAM core" evidence="10">
    <location>
        <begin position="79"/>
        <end position="300"/>
    </location>
</feature>
<dbReference type="Pfam" id="PF04055">
    <property type="entry name" value="Radical_SAM"/>
    <property type="match status" value="1"/>
</dbReference>
<evidence type="ECO:0000256" key="4">
    <source>
        <dbReference type="ARBA" id="ARBA00022691"/>
    </source>
</evidence>
<feature type="binding site" evidence="9">
    <location>
        <position position="75"/>
    </location>
    <ligand>
        <name>[4Fe-4S] cluster</name>
        <dbReference type="ChEBI" id="CHEBI:49883"/>
        <label>1</label>
    </ligand>
</feature>
<dbReference type="PROSITE" id="PS51918">
    <property type="entry name" value="RADICAL_SAM"/>
    <property type="match status" value="1"/>
</dbReference>
<evidence type="ECO:0000313" key="12">
    <source>
        <dbReference type="Proteomes" id="UP000001916"/>
    </source>
</evidence>
<dbReference type="Proteomes" id="UP000001916">
    <property type="component" value="Chromosome"/>
</dbReference>
<dbReference type="OrthoDB" id="9787898at2"/>
<dbReference type="HOGENOM" id="CLU_033144_2_0_0"/>
<dbReference type="NCBIfam" id="NF004019">
    <property type="entry name" value="PRK05481.1"/>
    <property type="match status" value="1"/>
</dbReference>
<keyword evidence="1 9" id="KW-0004">4Fe-4S</keyword>
<comment type="similarity">
    <text evidence="9">Belongs to the radical SAM superfamily. Lipoyl synthase family.</text>
</comment>
<sequence>MSDSLKTVQLPDFQTGGLIELKVIENGVATERSEPVDRHKPAWLRATLPTGPNYQRLKEMTARLKLYTVCQEAMCPNIGECWAHGTMTIMVLGGICTRACKFCAVDTGNPKGWVDPLEPLHVAQAVAEMGLRYVVLTSVDRDDLKDGGASHFAEVVRQIKLRDQEVKVETLTPDFRGQLKDVETVVDSGVDVFAHNLETVRRLTPKVRDPRATYEQSLRVLEHAKRYRPKMLTKSSLMLGLGESAAEIRQAMRDLRAVGVDILTLGQYLRPTKHHLPVERYVTPEEFALYRQWGYEEGFLEVFSGPLVRSSYRAEKVFFETCVSLRDISEAQQGT</sequence>
<dbReference type="GO" id="GO:0051539">
    <property type="term" value="F:4 iron, 4 sulfur cluster binding"/>
    <property type="evidence" value="ECO:0007669"/>
    <property type="project" value="UniProtKB-UniRule"/>
</dbReference>
<dbReference type="PIRSF" id="PIRSF005963">
    <property type="entry name" value="Lipoyl_synth"/>
    <property type="match status" value="1"/>
</dbReference>
<comment type="catalytic activity">
    <reaction evidence="8 9">
        <text>[[Fe-S] cluster scaffold protein carrying a second [4Fe-4S](2+) cluster] + N(6)-octanoyl-L-lysyl-[protein] + 2 oxidized [2Fe-2S]-[ferredoxin] + 2 S-adenosyl-L-methionine + 4 H(+) = [[Fe-S] cluster scaffold protein] + N(6)-[(R)-dihydrolipoyl]-L-lysyl-[protein] + 4 Fe(3+) + 2 hydrogen sulfide + 2 5'-deoxyadenosine + 2 L-methionine + 2 reduced [2Fe-2S]-[ferredoxin]</text>
        <dbReference type="Rhea" id="RHEA:16585"/>
        <dbReference type="Rhea" id="RHEA-COMP:9928"/>
        <dbReference type="Rhea" id="RHEA-COMP:10000"/>
        <dbReference type="Rhea" id="RHEA-COMP:10001"/>
        <dbReference type="Rhea" id="RHEA-COMP:10475"/>
        <dbReference type="Rhea" id="RHEA-COMP:14568"/>
        <dbReference type="Rhea" id="RHEA-COMP:14569"/>
        <dbReference type="ChEBI" id="CHEBI:15378"/>
        <dbReference type="ChEBI" id="CHEBI:17319"/>
        <dbReference type="ChEBI" id="CHEBI:29034"/>
        <dbReference type="ChEBI" id="CHEBI:29919"/>
        <dbReference type="ChEBI" id="CHEBI:33722"/>
        <dbReference type="ChEBI" id="CHEBI:33737"/>
        <dbReference type="ChEBI" id="CHEBI:33738"/>
        <dbReference type="ChEBI" id="CHEBI:57844"/>
        <dbReference type="ChEBI" id="CHEBI:59789"/>
        <dbReference type="ChEBI" id="CHEBI:78809"/>
        <dbReference type="ChEBI" id="CHEBI:83100"/>
        <dbReference type="EC" id="2.8.1.8"/>
    </reaction>
</comment>
<dbReference type="GO" id="GO:0016992">
    <property type="term" value="F:lipoate synthase activity"/>
    <property type="evidence" value="ECO:0007669"/>
    <property type="project" value="UniProtKB-UniRule"/>
</dbReference>
<organism evidence="11 12">
    <name type="scientific">Allomeiothermus silvanus (strain ATCC 700542 / DSM 9946 / NBRC 106475 / NCIMB 13440 / VI-R2)</name>
    <name type="common">Thermus silvanus</name>
    <dbReference type="NCBI Taxonomy" id="526227"/>
    <lineage>
        <taxon>Bacteria</taxon>
        <taxon>Thermotogati</taxon>
        <taxon>Deinococcota</taxon>
        <taxon>Deinococci</taxon>
        <taxon>Thermales</taxon>
        <taxon>Thermaceae</taxon>
        <taxon>Allomeiothermus</taxon>
    </lineage>
</organism>
<dbReference type="NCBIfam" id="NF009544">
    <property type="entry name" value="PRK12928.1"/>
    <property type="match status" value="1"/>
</dbReference>
<dbReference type="SFLD" id="SFLDG01058">
    <property type="entry name" value="lipoyl_synthase_like"/>
    <property type="match status" value="1"/>
</dbReference>
<evidence type="ECO:0000256" key="7">
    <source>
        <dbReference type="ARBA" id="ARBA00023014"/>
    </source>
</evidence>
<evidence type="ECO:0000256" key="5">
    <source>
        <dbReference type="ARBA" id="ARBA00022723"/>
    </source>
</evidence>
<evidence type="ECO:0000313" key="11">
    <source>
        <dbReference type="EMBL" id="ADH62746.1"/>
    </source>
</evidence>
<dbReference type="UniPathway" id="UPA00538">
    <property type="reaction ID" value="UER00593"/>
</dbReference>
<keyword evidence="7 9" id="KW-0411">Iron-sulfur</keyword>
<feature type="binding site" evidence="9">
    <location>
        <position position="70"/>
    </location>
    <ligand>
        <name>[4Fe-4S] cluster</name>
        <dbReference type="ChEBI" id="CHEBI:49883"/>
        <label>1</label>
    </ligand>
</feature>
<evidence type="ECO:0000256" key="1">
    <source>
        <dbReference type="ARBA" id="ARBA00022485"/>
    </source>
</evidence>
<dbReference type="InterPro" id="IPR013785">
    <property type="entry name" value="Aldolase_TIM"/>
</dbReference>
<dbReference type="SUPFAM" id="SSF102114">
    <property type="entry name" value="Radical SAM enzymes"/>
    <property type="match status" value="1"/>
</dbReference>
<dbReference type="STRING" id="526227.Mesil_0833"/>
<dbReference type="GO" id="GO:0005737">
    <property type="term" value="C:cytoplasm"/>
    <property type="evidence" value="ECO:0007669"/>
    <property type="project" value="UniProtKB-SubCell"/>
</dbReference>
<keyword evidence="12" id="KW-1185">Reference proteome</keyword>
<dbReference type="SFLD" id="SFLDF00271">
    <property type="entry name" value="lipoyl_synthase"/>
    <property type="match status" value="1"/>
</dbReference>
<keyword evidence="3 9" id="KW-0808">Transferase</keyword>
<dbReference type="InterPro" id="IPR031691">
    <property type="entry name" value="LIAS_N"/>
</dbReference>
<evidence type="ECO:0000259" key="10">
    <source>
        <dbReference type="PROSITE" id="PS51918"/>
    </source>
</evidence>
<comment type="function">
    <text evidence="9">Catalyzes the radical-mediated insertion of two sulfur atoms into the C-6 and C-8 positions of the octanoyl moiety bound to the lipoyl domains of lipoate-dependent enzymes, thereby converting the octanoylated domains into lipoylated derivatives.</text>
</comment>
<name>D7BBV0_ALLS1</name>
<keyword evidence="6 9" id="KW-0408">Iron</keyword>
<protein>
    <recommendedName>
        <fullName evidence="9">Lipoyl synthase</fullName>
        <ecNumber evidence="9">2.8.1.8</ecNumber>
    </recommendedName>
    <alternativeName>
        <fullName evidence="9">Lip-syn</fullName>
        <shortName evidence="9">LS</shortName>
    </alternativeName>
    <alternativeName>
        <fullName evidence="9">Lipoate synthase</fullName>
    </alternativeName>
    <alternativeName>
        <fullName evidence="9">Lipoic acid synthase</fullName>
    </alternativeName>
    <alternativeName>
        <fullName evidence="9">Sulfur insertion protein LipA</fullName>
    </alternativeName>
</protein>
<feature type="binding site" evidence="9">
    <location>
        <position position="81"/>
    </location>
    <ligand>
        <name>[4Fe-4S] cluster</name>
        <dbReference type="ChEBI" id="CHEBI:49883"/>
        <label>1</label>
    </ligand>
</feature>
<keyword evidence="4 9" id="KW-0949">S-adenosyl-L-methionine</keyword>
<comment type="pathway">
    <text evidence="9">Protein modification; protein lipoylation via endogenous pathway; protein N(6)-(lipoyl)lysine from octanoyl-[acyl-carrier-protein]: step 2/2.</text>
</comment>
<keyword evidence="2 9" id="KW-0963">Cytoplasm</keyword>
<dbReference type="AlphaFoldDB" id="D7BBV0"/>
<gene>
    <name evidence="9" type="primary">lipA</name>
    <name evidence="11" type="ordered locus">Mesil_0833</name>
</gene>
<dbReference type="GO" id="GO:0046872">
    <property type="term" value="F:metal ion binding"/>
    <property type="evidence" value="ECO:0007669"/>
    <property type="project" value="UniProtKB-KW"/>
</dbReference>
<feature type="binding site" evidence="9">
    <location>
        <position position="311"/>
    </location>
    <ligand>
        <name>[4Fe-4S] cluster</name>
        <dbReference type="ChEBI" id="CHEBI:49883"/>
        <label>1</label>
    </ligand>
</feature>
<dbReference type="PANTHER" id="PTHR10949">
    <property type="entry name" value="LIPOYL SYNTHASE"/>
    <property type="match status" value="1"/>
</dbReference>
<dbReference type="KEGG" id="msv:Mesil_0833"/>
<dbReference type="SMART" id="SM00729">
    <property type="entry name" value="Elp3"/>
    <property type="match status" value="1"/>
</dbReference>
<dbReference type="InterPro" id="IPR003698">
    <property type="entry name" value="Lipoyl_synth"/>
</dbReference>
<dbReference type="EMBL" id="CP002042">
    <property type="protein sequence ID" value="ADH62746.1"/>
    <property type="molecule type" value="Genomic_DNA"/>
</dbReference>
<reference evidence="11 12" key="1">
    <citation type="journal article" date="2010" name="Stand. Genomic Sci.">
        <title>Complete genome sequence of Meiothermus silvanus type strain (VI-R2).</title>
        <authorList>
            <person name="Sikorski J."/>
            <person name="Tindall B.J."/>
            <person name="Lowry S."/>
            <person name="Lucas S."/>
            <person name="Nolan M."/>
            <person name="Copeland A."/>
            <person name="Glavina Del Rio T."/>
            <person name="Tice H."/>
            <person name="Cheng J.F."/>
            <person name="Han C."/>
            <person name="Pitluck S."/>
            <person name="Liolios K."/>
            <person name="Ivanova N."/>
            <person name="Mavromatis K."/>
            <person name="Mikhailova N."/>
            <person name="Pati A."/>
            <person name="Goodwin L."/>
            <person name="Chen A."/>
            <person name="Palaniappan K."/>
            <person name="Land M."/>
            <person name="Hauser L."/>
            <person name="Chang Y.J."/>
            <person name="Jeffries C.D."/>
            <person name="Rohde M."/>
            <person name="Goker M."/>
            <person name="Woyke T."/>
            <person name="Bristow J."/>
            <person name="Eisen J.A."/>
            <person name="Markowitz V."/>
            <person name="Hugenholtz P."/>
            <person name="Kyrpides N.C."/>
            <person name="Klenk H.P."/>
            <person name="Lapidus A."/>
        </authorList>
    </citation>
    <scope>NUCLEOTIDE SEQUENCE [LARGE SCALE GENOMIC DNA]</scope>
    <source>
        <strain evidence="12">ATCC 700542 / DSM 9946 / VI-R2</strain>
    </source>
</reference>
<dbReference type="FunFam" id="3.20.20.70:FF:000040">
    <property type="entry name" value="Lipoyl synthase"/>
    <property type="match status" value="1"/>
</dbReference>
<dbReference type="CDD" id="cd01335">
    <property type="entry name" value="Radical_SAM"/>
    <property type="match status" value="1"/>
</dbReference>
<evidence type="ECO:0000256" key="9">
    <source>
        <dbReference type="HAMAP-Rule" id="MF_00206"/>
    </source>
</evidence>
<proteinExistence type="inferred from homology"/>
<dbReference type="InterPro" id="IPR007197">
    <property type="entry name" value="rSAM"/>
</dbReference>
<feature type="binding site" evidence="9">
    <location>
        <position position="103"/>
    </location>
    <ligand>
        <name>[4Fe-4S] cluster</name>
        <dbReference type="ChEBI" id="CHEBI:49883"/>
        <label>2</label>
        <note>4Fe-4S-S-AdoMet</note>
    </ligand>
</feature>
<accession>D7BBV0</accession>
<keyword evidence="5 9" id="KW-0479">Metal-binding</keyword>
<dbReference type="GO" id="GO:0009249">
    <property type="term" value="P:protein lipoylation"/>
    <property type="evidence" value="ECO:0007669"/>
    <property type="project" value="UniProtKB-UniRule"/>
</dbReference>
<dbReference type="NCBIfam" id="TIGR00510">
    <property type="entry name" value="lipA"/>
    <property type="match status" value="1"/>
</dbReference>
<evidence type="ECO:0000256" key="2">
    <source>
        <dbReference type="ARBA" id="ARBA00022490"/>
    </source>
</evidence>
<dbReference type="RefSeq" id="WP_013157333.1">
    <property type="nucleotide sequence ID" value="NC_014212.1"/>
</dbReference>
<dbReference type="eggNOG" id="COG0320">
    <property type="taxonomic scope" value="Bacteria"/>
</dbReference>
<dbReference type="HAMAP" id="MF_00206">
    <property type="entry name" value="Lipoyl_synth"/>
    <property type="match status" value="1"/>
</dbReference>
<evidence type="ECO:0000256" key="8">
    <source>
        <dbReference type="ARBA" id="ARBA00047326"/>
    </source>
</evidence>
<evidence type="ECO:0000256" key="3">
    <source>
        <dbReference type="ARBA" id="ARBA00022679"/>
    </source>
</evidence>
<dbReference type="Gene3D" id="3.20.20.70">
    <property type="entry name" value="Aldolase class I"/>
    <property type="match status" value="1"/>
</dbReference>
<dbReference type="InterPro" id="IPR006638">
    <property type="entry name" value="Elp3/MiaA/NifB-like_rSAM"/>
</dbReference>
<comment type="subcellular location">
    <subcellularLocation>
        <location evidence="9">Cytoplasm</location>
    </subcellularLocation>
</comment>
<feature type="binding site" evidence="9">
    <location>
        <position position="96"/>
    </location>
    <ligand>
        <name>[4Fe-4S] cluster</name>
        <dbReference type="ChEBI" id="CHEBI:49883"/>
        <label>2</label>
        <note>4Fe-4S-S-AdoMet</note>
    </ligand>
</feature>
<dbReference type="EC" id="2.8.1.8" evidence="9"/>
<dbReference type="SFLD" id="SFLDS00029">
    <property type="entry name" value="Radical_SAM"/>
    <property type="match status" value="1"/>
</dbReference>
<feature type="binding site" evidence="9">
    <location>
        <position position="100"/>
    </location>
    <ligand>
        <name>[4Fe-4S] cluster</name>
        <dbReference type="ChEBI" id="CHEBI:49883"/>
        <label>2</label>
        <note>4Fe-4S-S-AdoMet</note>
    </ligand>
</feature>